<sequence>MSGIEAVLLAATPGIAFQLLYDAIRHAKTKTKQFEDILTRLQNTVKLLAPKINEIDRLNKELENSHKEEIVAFVRQLVKAKELVITCSVIPSWNLIKQYRYAERLDELDSSLQRILNVEFQAAQCHDILKILAEVTKMNQKLDEMNFPERDGDTDANAVASTNHVKTVIKFESILENLRRNVQSLNQSIKRITQLQESADELPDQINRLVLLLKEAEELIKKCSRIAWWNYFKKYRYAKRLTELDASISGASMDFLAPIWVNILQIQNEIVKLSKSLESVLHDRNAHGGILKRSKTKVVYLASGLKKIVQSIPSSDFSLFELVIGNSWAGLWISEIRRMASRFCPNHVKGE</sequence>
<protein>
    <recommendedName>
        <fullName evidence="2">RPW8 domain-containing protein</fullName>
    </recommendedName>
</protein>
<dbReference type="InterPro" id="IPR036537">
    <property type="entry name" value="Adaptor_Cbl_N_dom_sf"/>
</dbReference>
<organism evidence="3 4">
    <name type="scientific">Acer yangbiense</name>
    <dbReference type="NCBI Taxonomy" id="1000413"/>
    <lineage>
        <taxon>Eukaryota</taxon>
        <taxon>Viridiplantae</taxon>
        <taxon>Streptophyta</taxon>
        <taxon>Embryophyta</taxon>
        <taxon>Tracheophyta</taxon>
        <taxon>Spermatophyta</taxon>
        <taxon>Magnoliopsida</taxon>
        <taxon>eudicotyledons</taxon>
        <taxon>Gunneridae</taxon>
        <taxon>Pentapetalae</taxon>
        <taxon>rosids</taxon>
        <taxon>malvids</taxon>
        <taxon>Sapindales</taxon>
        <taxon>Sapindaceae</taxon>
        <taxon>Hippocastanoideae</taxon>
        <taxon>Acereae</taxon>
        <taxon>Acer</taxon>
    </lineage>
</organism>
<feature type="coiled-coil region" evidence="1">
    <location>
        <begin position="168"/>
        <end position="195"/>
    </location>
</feature>
<dbReference type="Gene3D" id="1.20.930.20">
    <property type="entry name" value="Adaptor protein Cbl, N-terminal domain"/>
    <property type="match status" value="1"/>
</dbReference>
<name>A0A5C7HRU6_9ROSI</name>
<dbReference type="Pfam" id="PF05659">
    <property type="entry name" value="RPW8"/>
    <property type="match status" value="2"/>
</dbReference>
<feature type="domain" description="RPW8" evidence="2">
    <location>
        <begin position="145"/>
        <end position="289"/>
    </location>
</feature>
<dbReference type="Proteomes" id="UP000323000">
    <property type="component" value="Chromosome 6"/>
</dbReference>
<gene>
    <name evidence="3" type="ORF">EZV62_014072</name>
</gene>
<dbReference type="InterPro" id="IPR008808">
    <property type="entry name" value="Powdery_mildew-R_dom"/>
</dbReference>
<evidence type="ECO:0000256" key="1">
    <source>
        <dbReference type="SAM" id="Coils"/>
    </source>
</evidence>
<feature type="domain" description="RPW8" evidence="2">
    <location>
        <begin position="1"/>
        <end position="154"/>
    </location>
</feature>
<evidence type="ECO:0000313" key="3">
    <source>
        <dbReference type="EMBL" id="TXG59499.1"/>
    </source>
</evidence>
<comment type="caution">
    <text evidence="3">The sequence shown here is derived from an EMBL/GenBank/DDBJ whole genome shotgun (WGS) entry which is preliminary data.</text>
</comment>
<dbReference type="GO" id="GO:0007166">
    <property type="term" value="P:cell surface receptor signaling pathway"/>
    <property type="evidence" value="ECO:0007669"/>
    <property type="project" value="InterPro"/>
</dbReference>
<keyword evidence="1" id="KW-0175">Coiled coil</keyword>
<dbReference type="AlphaFoldDB" id="A0A5C7HRU6"/>
<evidence type="ECO:0000259" key="2">
    <source>
        <dbReference type="PROSITE" id="PS51153"/>
    </source>
</evidence>
<proteinExistence type="predicted"/>
<reference evidence="4" key="1">
    <citation type="journal article" date="2019" name="Gigascience">
        <title>De novo genome assembly of the endangered Acer yangbiense, a plant species with extremely small populations endemic to Yunnan Province, China.</title>
        <authorList>
            <person name="Yang J."/>
            <person name="Wariss H.M."/>
            <person name="Tao L."/>
            <person name="Zhang R."/>
            <person name="Yun Q."/>
            <person name="Hollingsworth P."/>
            <person name="Dao Z."/>
            <person name="Luo G."/>
            <person name="Guo H."/>
            <person name="Ma Y."/>
            <person name="Sun W."/>
        </authorList>
    </citation>
    <scope>NUCLEOTIDE SEQUENCE [LARGE SCALE GENOMIC DNA]</scope>
    <source>
        <strain evidence="4">cv. Malutang</strain>
    </source>
</reference>
<dbReference type="PROSITE" id="PS51153">
    <property type="entry name" value="RPW8"/>
    <property type="match status" value="2"/>
</dbReference>
<dbReference type="OrthoDB" id="1065366at2759"/>
<evidence type="ECO:0000313" key="4">
    <source>
        <dbReference type="Proteomes" id="UP000323000"/>
    </source>
</evidence>
<keyword evidence="4" id="KW-1185">Reference proteome</keyword>
<accession>A0A5C7HRU6</accession>
<dbReference type="EMBL" id="VAHF01000006">
    <property type="protein sequence ID" value="TXG59499.1"/>
    <property type="molecule type" value="Genomic_DNA"/>
</dbReference>